<evidence type="ECO:0000256" key="9">
    <source>
        <dbReference type="ARBA" id="ARBA00023052"/>
    </source>
</evidence>
<comment type="cofactor">
    <cofactor evidence="12">
        <name>thiamine diphosphate</name>
        <dbReference type="ChEBI" id="CHEBI:58937"/>
    </cofactor>
    <text evidence="12">Binds 1 thiamine pyrophosphate per subunit.</text>
</comment>
<evidence type="ECO:0000259" key="13">
    <source>
        <dbReference type="Pfam" id="PF00205"/>
    </source>
</evidence>
<sequence>MKVTGARLLVEALKKENVEVVFGYPGGYIIPAFDELYGEESIELILPRHEQGLIHAADGYARSTGRVGVCLVTSGPGATNTITGLATANFDSVPIVCFTGQVPLKLIGKSAFQEADVVELTKSVCKRNYIVNDRKDLGYIIKEAFYIASTGRPGPVVVDLSVDILKAMGDDYYPETTNVSGYCPLIKGDPRQIAMVAEKLSKASKPLLLAGGGLHVSNGCDIFREFAEKIGAPVVSSLLGKGTIPGDHPLYIGMVGMHGVYAANKAITDCDLLFTIGTRLNDRMTGNLDYFAPNAEIIHIDIDPTNIGKNVPVEISIVGDAKAILEQLLPLVRKVDIIHWIKEIKTWEKEHSLKVIPGKERLSPTEVIQCMNEQFPEAITTTDVGQHQMWTSQFYRIYKTRTFLSSGGLGTMGYGLPAAIGAQIGNREKRVLVISGDGGLQMNIQELAIAVQQELPLIIAVINNNFLGMVRQWQGLFHDRKYSGTCLKKTITCPKMCNTPSENCPSYTPDFVKLAEAYGAIGIRVSKQEEILPALKKAKASLKTPVLIDFLVEYEADVLPMVPSGSPLDKMLLTEEMK</sequence>
<evidence type="ECO:0000259" key="15">
    <source>
        <dbReference type="Pfam" id="PF02776"/>
    </source>
</evidence>
<dbReference type="FunFam" id="3.40.50.1220:FF:000008">
    <property type="entry name" value="Acetolactate synthase"/>
    <property type="match status" value="1"/>
</dbReference>
<evidence type="ECO:0000256" key="1">
    <source>
        <dbReference type="ARBA" id="ARBA00004974"/>
    </source>
</evidence>
<dbReference type="InterPro" id="IPR045229">
    <property type="entry name" value="TPP_enz"/>
</dbReference>
<dbReference type="InterPro" id="IPR029061">
    <property type="entry name" value="THDP-binding"/>
</dbReference>
<dbReference type="AlphaFoldDB" id="A0A1D8GKS2"/>
<keyword evidence="8 12" id="KW-0460">Magnesium</keyword>
<reference evidence="16 17" key="1">
    <citation type="submission" date="2016-09" db="EMBL/GenBank/DDBJ databases">
        <title>Genomic analysis reveals versatility of anaerobic energy metabolism of Geosporobacter ferrireducens IRF9 of phylum Firmicutes.</title>
        <authorList>
            <person name="Kim S.-J."/>
        </authorList>
    </citation>
    <scope>NUCLEOTIDE SEQUENCE [LARGE SCALE GENOMIC DNA]</scope>
    <source>
        <strain evidence="16 17">IRF9</strain>
    </source>
</reference>
<dbReference type="UniPathway" id="UPA00049">
    <property type="reaction ID" value="UER00059"/>
</dbReference>
<feature type="domain" description="Thiamine pyrophosphate enzyme N-terminal TPP-binding" evidence="15">
    <location>
        <begin position="4"/>
        <end position="119"/>
    </location>
</feature>
<evidence type="ECO:0000256" key="2">
    <source>
        <dbReference type="ARBA" id="ARBA00005025"/>
    </source>
</evidence>
<feature type="domain" description="Thiamine pyrophosphate enzyme TPP-binding" evidence="14">
    <location>
        <begin position="383"/>
        <end position="550"/>
    </location>
</feature>
<evidence type="ECO:0000256" key="8">
    <source>
        <dbReference type="ARBA" id="ARBA00022842"/>
    </source>
</evidence>
<dbReference type="GO" id="GO:0030976">
    <property type="term" value="F:thiamine pyrophosphate binding"/>
    <property type="evidence" value="ECO:0007669"/>
    <property type="project" value="UniProtKB-UniRule"/>
</dbReference>
<dbReference type="InterPro" id="IPR029035">
    <property type="entry name" value="DHS-like_NAD/FAD-binding_dom"/>
</dbReference>
<dbReference type="Pfam" id="PF00205">
    <property type="entry name" value="TPP_enzyme_M"/>
    <property type="match status" value="1"/>
</dbReference>
<evidence type="ECO:0000256" key="6">
    <source>
        <dbReference type="ARBA" id="ARBA00022679"/>
    </source>
</evidence>
<dbReference type="GO" id="GO:0050660">
    <property type="term" value="F:flavin adenine dinucleotide binding"/>
    <property type="evidence" value="ECO:0007669"/>
    <property type="project" value="InterPro"/>
</dbReference>
<comment type="pathway">
    <text evidence="1 12">Amino-acid biosynthesis; L-isoleucine biosynthesis; L-isoleucine from 2-oxobutanoate: step 1/4.</text>
</comment>
<dbReference type="GO" id="GO:0009099">
    <property type="term" value="P:L-valine biosynthetic process"/>
    <property type="evidence" value="ECO:0007669"/>
    <property type="project" value="UniProtKB-UniPathway"/>
</dbReference>
<dbReference type="KEGG" id="gfe:Gferi_19475"/>
<dbReference type="Pfam" id="PF02776">
    <property type="entry name" value="TPP_enzyme_N"/>
    <property type="match status" value="1"/>
</dbReference>
<dbReference type="NCBIfam" id="TIGR00118">
    <property type="entry name" value="acolac_lg"/>
    <property type="match status" value="1"/>
</dbReference>
<dbReference type="EC" id="2.2.1.6" evidence="4 12"/>
<dbReference type="InterPro" id="IPR012846">
    <property type="entry name" value="Acetolactate_synth_lsu"/>
</dbReference>
<dbReference type="CDD" id="cd07035">
    <property type="entry name" value="TPP_PYR_POX_like"/>
    <property type="match status" value="1"/>
</dbReference>
<dbReference type="CDD" id="cd02015">
    <property type="entry name" value="TPP_AHAS"/>
    <property type="match status" value="1"/>
</dbReference>
<dbReference type="SUPFAM" id="SSF52518">
    <property type="entry name" value="Thiamin diphosphate-binding fold (THDP-binding)"/>
    <property type="match status" value="2"/>
</dbReference>
<dbReference type="Proteomes" id="UP000095743">
    <property type="component" value="Chromosome"/>
</dbReference>
<feature type="domain" description="Thiamine pyrophosphate enzyme central" evidence="13">
    <location>
        <begin position="194"/>
        <end position="328"/>
    </location>
</feature>
<evidence type="ECO:0000313" key="16">
    <source>
        <dbReference type="EMBL" id="AOT71518.1"/>
    </source>
</evidence>
<keyword evidence="5 12" id="KW-0028">Amino-acid biosynthesis</keyword>
<dbReference type="GO" id="GO:0000287">
    <property type="term" value="F:magnesium ion binding"/>
    <property type="evidence" value="ECO:0007669"/>
    <property type="project" value="UniProtKB-UniRule"/>
</dbReference>
<evidence type="ECO:0000259" key="14">
    <source>
        <dbReference type="Pfam" id="PF02775"/>
    </source>
</evidence>
<keyword evidence="17" id="KW-1185">Reference proteome</keyword>
<protein>
    <recommendedName>
        <fullName evidence="4 12">Acetolactate synthase</fullName>
        <ecNumber evidence="4 12">2.2.1.6</ecNumber>
    </recommendedName>
</protein>
<evidence type="ECO:0000256" key="4">
    <source>
        <dbReference type="ARBA" id="ARBA00013145"/>
    </source>
</evidence>
<dbReference type="SUPFAM" id="SSF52467">
    <property type="entry name" value="DHS-like NAD/FAD-binding domain"/>
    <property type="match status" value="1"/>
</dbReference>
<dbReference type="Pfam" id="PF02775">
    <property type="entry name" value="TPP_enzyme_C"/>
    <property type="match status" value="1"/>
</dbReference>
<dbReference type="STRING" id="1424294.Gferi_19475"/>
<dbReference type="UniPathway" id="UPA00047">
    <property type="reaction ID" value="UER00055"/>
</dbReference>
<comment type="pathway">
    <text evidence="2 12">Amino-acid biosynthesis; L-valine biosynthesis; L-valine from pyruvate: step 1/4.</text>
</comment>
<evidence type="ECO:0000256" key="5">
    <source>
        <dbReference type="ARBA" id="ARBA00022605"/>
    </source>
</evidence>
<dbReference type="InterPro" id="IPR012000">
    <property type="entry name" value="Thiamin_PyroP_enz_cen_dom"/>
</dbReference>
<dbReference type="OrthoDB" id="4494979at2"/>
<comment type="cofactor">
    <cofactor evidence="12">
        <name>Mg(2+)</name>
        <dbReference type="ChEBI" id="CHEBI:18420"/>
    </cofactor>
    <text evidence="12">Binds 1 Mg(2+) ion per subunit.</text>
</comment>
<evidence type="ECO:0000256" key="12">
    <source>
        <dbReference type="RuleBase" id="RU003591"/>
    </source>
</evidence>
<dbReference type="GO" id="GO:0003984">
    <property type="term" value="F:acetolactate synthase activity"/>
    <property type="evidence" value="ECO:0007669"/>
    <property type="project" value="UniProtKB-EC"/>
</dbReference>
<dbReference type="EMBL" id="CP017269">
    <property type="protein sequence ID" value="AOT71518.1"/>
    <property type="molecule type" value="Genomic_DNA"/>
</dbReference>
<dbReference type="FunFam" id="3.40.50.970:FF:000007">
    <property type="entry name" value="Acetolactate synthase"/>
    <property type="match status" value="1"/>
</dbReference>
<dbReference type="RefSeq" id="WP_069979452.1">
    <property type="nucleotide sequence ID" value="NZ_CP017269.1"/>
</dbReference>
<dbReference type="Gene3D" id="3.40.50.1220">
    <property type="entry name" value="TPP-binding domain"/>
    <property type="match status" value="1"/>
</dbReference>
<accession>A0A1D8GKS2</accession>
<dbReference type="GO" id="GO:0009097">
    <property type="term" value="P:isoleucine biosynthetic process"/>
    <property type="evidence" value="ECO:0007669"/>
    <property type="project" value="UniProtKB-UniPathway"/>
</dbReference>
<evidence type="ECO:0000256" key="10">
    <source>
        <dbReference type="ARBA" id="ARBA00023304"/>
    </source>
</evidence>
<dbReference type="PANTHER" id="PTHR18968">
    <property type="entry name" value="THIAMINE PYROPHOSPHATE ENZYMES"/>
    <property type="match status" value="1"/>
</dbReference>
<dbReference type="InterPro" id="IPR012001">
    <property type="entry name" value="Thiamin_PyroP_enz_TPP-bd_dom"/>
</dbReference>
<name>A0A1D8GKS2_9FIRM</name>
<gene>
    <name evidence="16" type="ORF">Gferi_19475</name>
</gene>
<comment type="catalytic activity">
    <reaction evidence="11 12">
        <text>2 pyruvate + H(+) = (2S)-2-acetolactate + CO2</text>
        <dbReference type="Rhea" id="RHEA:25249"/>
        <dbReference type="ChEBI" id="CHEBI:15361"/>
        <dbReference type="ChEBI" id="CHEBI:15378"/>
        <dbReference type="ChEBI" id="CHEBI:16526"/>
        <dbReference type="ChEBI" id="CHEBI:58476"/>
        <dbReference type="EC" id="2.2.1.6"/>
    </reaction>
</comment>
<comment type="similarity">
    <text evidence="3 12">Belongs to the TPP enzyme family.</text>
</comment>
<keyword evidence="9 12" id="KW-0786">Thiamine pyrophosphate</keyword>
<dbReference type="Gene3D" id="3.40.50.970">
    <property type="match status" value="2"/>
</dbReference>
<dbReference type="InterPro" id="IPR039368">
    <property type="entry name" value="AHAS_TPP"/>
</dbReference>
<keyword evidence="10 12" id="KW-0100">Branched-chain amino acid biosynthesis</keyword>
<organism evidence="16 17">
    <name type="scientific">Geosporobacter ferrireducens</name>
    <dbReference type="NCBI Taxonomy" id="1424294"/>
    <lineage>
        <taxon>Bacteria</taxon>
        <taxon>Bacillati</taxon>
        <taxon>Bacillota</taxon>
        <taxon>Clostridia</taxon>
        <taxon>Peptostreptococcales</taxon>
        <taxon>Thermotaleaceae</taxon>
        <taxon>Geosporobacter</taxon>
    </lineage>
</organism>
<keyword evidence="7 12" id="KW-0479">Metal-binding</keyword>
<evidence type="ECO:0000256" key="3">
    <source>
        <dbReference type="ARBA" id="ARBA00007812"/>
    </source>
</evidence>
<evidence type="ECO:0000256" key="11">
    <source>
        <dbReference type="ARBA" id="ARBA00048670"/>
    </source>
</evidence>
<keyword evidence="6 12" id="KW-0808">Transferase</keyword>
<evidence type="ECO:0000313" key="17">
    <source>
        <dbReference type="Proteomes" id="UP000095743"/>
    </source>
</evidence>
<dbReference type="GO" id="GO:0005948">
    <property type="term" value="C:acetolactate synthase complex"/>
    <property type="evidence" value="ECO:0007669"/>
    <property type="project" value="TreeGrafter"/>
</dbReference>
<dbReference type="InterPro" id="IPR011766">
    <property type="entry name" value="TPP_enzyme_TPP-bd"/>
</dbReference>
<evidence type="ECO:0000256" key="7">
    <source>
        <dbReference type="ARBA" id="ARBA00022723"/>
    </source>
</evidence>
<proteinExistence type="inferred from homology"/>
<dbReference type="PANTHER" id="PTHR18968:SF13">
    <property type="entry name" value="ACETOLACTATE SYNTHASE CATALYTIC SUBUNIT, MITOCHONDRIAL"/>
    <property type="match status" value="1"/>
</dbReference>